<dbReference type="AlphaFoldDB" id="A0A2R6B1A8"/>
<comment type="caution">
    <text evidence="1">The sequence shown here is derived from an EMBL/GenBank/DDBJ whole genome shotgun (WGS) entry which is preliminary data.</text>
</comment>
<reference evidence="1 2" key="1">
    <citation type="submission" date="2017-04" db="EMBL/GenBank/DDBJ databases">
        <title>Novel microbial lineages endemic to geothermal iron-oxide mats fill important gaps in the evolutionary history of Archaea.</title>
        <authorList>
            <person name="Jay Z.J."/>
            <person name="Beam J.P."/>
            <person name="Dlakic M."/>
            <person name="Rusch D.B."/>
            <person name="Kozubal M.A."/>
            <person name="Inskeep W.P."/>
        </authorList>
    </citation>
    <scope>NUCLEOTIDE SEQUENCE [LARGE SCALE GENOMIC DNA]</scope>
    <source>
        <strain evidence="1">ECH_B_SAG-M15</strain>
    </source>
</reference>
<protein>
    <submittedName>
        <fullName evidence="1">Uncharacterized protein</fullName>
    </submittedName>
</protein>
<accession>A0A2R6B1A8</accession>
<gene>
    <name evidence="1" type="ORF">B9Q08_01355</name>
</gene>
<proteinExistence type="predicted"/>
<evidence type="ECO:0000313" key="1">
    <source>
        <dbReference type="EMBL" id="PSN92447.1"/>
    </source>
</evidence>
<sequence>MPRKIELNLEKLGKEKLTLSKLTQAGYSPYAMYGWCASCRRWIHKSEIIYKQTEKRLVTICPNCGNFGVRLRPHQKIAKNKGWNLTNIPVNAKVKEARRN</sequence>
<organism evidence="1 2">
    <name type="scientific">Candidatus Marsarchaeota G2 archaeon ECH_B_SAG-M15</name>
    <dbReference type="NCBI Taxonomy" id="1978162"/>
    <lineage>
        <taxon>Archaea</taxon>
        <taxon>Candidatus Marsarchaeota</taxon>
        <taxon>Candidatus Marsarchaeota group 2</taxon>
    </lineage>
</organism>
<name>A0A2R6B1A8_9ARCH</name>
<dbReference type="EMBL" id="NEXJ01000023">
    <property type="protein sequence ID" value="PSN92447.1"/>
    <property type="molecule type" value="Genomic_DNA"/>
</dbReference>
<dbReference type="Proteomes" id="UP000240490">
    <property type="component" value="Unassembled WGS sequence"/>
</dbReference>
<evidence type="ECO:0000313" key="2">
    <source>
        <dbReference type="Proteomes" id="UP000240490"/>
    </source>
</evidence>